<dbReference type="EMBL" id="CAJPIN010008550">
    <property type="protein sequence ID" value="CAG2059029.1"/>
    <property type="molecule type" value="Genomic_DNA"/>
</dbReference>
<protein>
    <recommendedName>
        <fullName evidence="8">Partner of Y14 and mago</fullName>
    </recommendedName>
</protein>
<proteinExistence type="predicted"/>
<keyword evidence="3" id="KW-0677">Repeat</keyword>
<name>A0ABN7P0Q1_TIMPD</name>
<evidence type="ECO:0000313" key="6">
    <source>
        <dbReference type="EMBL" id="CAG2059029.1"/>
    </source>
</evidence>
<organism evidence="6 7">
    <name type="scientific">Timema podura</name>
    <name type="common">Walking stick</name>
    <dbReference type="NCBI Taxonomy" id="61482"/>
    <lineage>
        <taxon>Eukaryota</taxon>
        <taxon>Metazoa</taxon>
        <taxon>Ecdysozoa</taxon>
        <taxon>Arthropoda</taxon>
        <taxon>Hexapoda</taxon>
        <taxon>Insecta</taxon>
        <taxon>Pterygota</taxon>
        <taxon>Neoptera</taxon>
        <taxon>Polyneoptera</taxon>
        <taxon>Phasmatodea</taxon>
        <taxon>Timematodea</taxon>
        <taxon>Timematoidea</taxon>
        <taxon>Timematidae</taxon>
        <taxon>Timema</taxon>
    </lineage>
</organism>
<evidence type="ECO:0000256" key="4">
    <source>
        <dbReference type="ARBA" id="ARBA00022917"/>
    </source>
</evidence>
<keyword evidence="2" id="KW-0853">WD repeat</keyword>
<sequence length="120" mass="13360">MNVIIRKSANPSKAALKQKKKREAKKAKKEQDATSNSVPSSVTLNGDSSSIAIKLPPAIAEAELTDDPEKNKKIKKIKSKLVEISRLKEQRASGRQLELNQMEKIKKEDELLKELQGLVL</sequence>
<evidence type="ECO:0000256" key="1">
    <source>
        <dbReference type="ARBA" id="ARBA00022540"/>
    </source>
</evidence>
<keyword evidence="4" id="KW-0648">Protein biosynthesis</keyword>
<keyword evidence="7" id="KW-1185">Reference proteome</keyword>
<accession>A0ABN7P0Q1</accession>
<evidence type="ECO:0008006" key="8">
    <source>
        <dbReference type="Google" id="ProtNLM"/>
    </source>
</evidence>
<dbReference type="PANTHER" id="PTHR13227">
    <property type="entry name" value="EUKARYOTIC TRANSLATION INITIATION FACTOR 2A"/>
    <property type="match status" value="1"/>
</dbReference>
<dbReference type="InterPro" id="IPR011387">
    <property type="entry name" value="TIF2A"/>
</dbReference>
<feature type="region of interest" description="Disordered" evidence="5">
    <location>
        <begin position="1"/>
        <end position="49"/>
    </location>
</feature>
<dbReference type="Proteomes" id="UP001153148">
    <property type="component" value="Unassembled WGS sequence"/>
</dbReference>
<gene>
    <name evidence="6" type="ORF">TPAB3V08_LOCUS5995</name>
</gene>
<comment type="caution">
    <text evidence="6">The sequence shown here is derived from an EMBL/GenBank/DDBJ whole genome shotgun (WGS) entry which is preliminary data.</text>
</comment>
<dbReference type="PANTHER" id="PTHR13227:SF0">
    <property type="entry name" value="EUKARYOTIC TRANSLATION INITIATION FACTOR 2A"/>
    <property type="match status" value="1"/>
</dbReference>
<feature type="compositionally biased region" description="Polar residues" evidence="5">
    <location>
        <begin position="33"/>
        <end position="49"/>
    </location>
</feature>
<evidence type="ECO:0000256" key="2">
    <source>
        <dbReference type="ARBA" id="ARBA00022574"/>
    </source>
</evidence>
<evidence type="ECO:0000256" key="3">
    <source>
        <dbReference type="ARBA" id="ARBA00022737"/>
    </source>
</evidence>
<evidence type="ECO:0000256" key="5">
    <source>
        <dbReference type="SAM" id="MobiDB-lite"/>
    </source>
</evidence>
<feature type="compositionally biased region" description="Basic residues" evidence="5">
    <location>
        <begin position="16"/>
        <end position="28"/>
    </location>
</feature>
<evidence type="ECO:0000313" key="7">
    <source>
        <dbReference type="Proteomes" id="UP001153148"/>
    </source>
</evidence>
<keyword evidence="1" id="KW-0396">Initiation factor</keyword>
<reference evidence="6" key="1">
    <citation type="submission" date="2021-03" db="EMBL/GenBank/DDBJ databases">
        <authorList>
            <person name="Tran Van P."/>
        </authorList>
    </citation>
    <scope>NUCLEOTIDE SEQUENCE</scope>
</reference>